<evidence type="ECO:0000313" key="9">
    <source>
        <dbReference type="EMBL" id="BAN90814.1"/>
    </source>
</evidence>
<dbReference type="InterPro" id="IPR056738">
    <property type="entry name" value="NfeD1b_N"/>
</dbReference>
<dbReference type="AlphaFoldDB" id="U3THJ7"/>
<dbReference type="STRING" id="1198449.ACAM_1345"/>
<dbReference type="Pfam" id="PF24961">
    <property type="entry name" value="NfeD_membrane"/>
    <property type="match status" value="1"/>
</dbReference>
<accession>U3THJ7</accession>
<protein>
    <submittedName>
        <fullName evidence="9">Serine protease</fullName>
    </submittedName>
</protein>
<feature type="domain" description="NfeD1b N-terminal" evidence="8">
    <location>
        <begin position="93"/>
        <end position="189"/>
    </location>
</feature>
<evidence type="ECO:0000259" key="8">
    <source>
        <dbReference type="Pfam" id="PF25145"/>
    </source>
</evidence>
<dbReference type="KEGG" id="acj:ACAM_1345"/>
<dbReference type="GO" id="GO:0016020">
    <property type="term" value="C:membrane"/>
    <property type="evidence" value="ECO:0007669"/>
    <property type="project" value="UniProtKB-SubCell"/>
</dbReference>
<evidence type="ECO:0000256" key="4">
    <source>
        <dbReference type="ARBA" id="ARBA00023136"/>
    </source>
</evidence>
<keyword evidence="3 5" id="KW-1133">Transmembrane helix</keyword>
<evidence type="ECO:0000256" key="1">
    <source>
        <dbReference type="ARBA" id="ARBA00004141"/>
    </source>
</evidence>
<evidence type="ECO:0000256" key="2">
    <source>
        <dbReference type="ARBA" id="ARBA00022692"/>
    </source>
</evidence>
<dbReference type="eggNOG" id="arCOG01910">
    <property type="taxonomic scope" value="Archaea"/>
</dbReference>
<feature type="domain" description="NfeD-like C-terminal" evidence="6">
    <location>
        <begin position="439"/>
        <end position="493"/>
    </location>
</feature>
<keyword evidence="2 5" id="KW-0812">Transmembrane</keyword>
<dbReference type="Proteomes" id="UP000016887">
    <property type="component" value="Chromosome"/>
</dbReference>
<keyword evidence="10" id="KW-1185">Reference proteome</keyword>
<dbReference type="SUPFAM" id="SSF141322">
    <property type="entry name" value="NfeD domain-like"/>
    <property type="match status" value="1"/>
</dbReference>
<feature type="transmembrane region" description="Helical" evidence="5">
    <location>
        <begin position="371"/>
        <end position="389"/>
    </location>
</feature>
<dbReference type="GO" id="GO:0006508">
    <property type="term" value="P:proteolysis"/>
    <property type="evidence" value="ECO:0007669"/>
    <property type="project" value="UniProtKB-KW"/>
</dbReference>
<comment type="subcellular location">
    <subcellularLocation>
        <location evidence="1">Membrane</location>
        <topology evidence="1">Multi-pass membrane protein</topology>
    </subcellularLocation>
</comment>
<feature type="domain" description="NfeD integral membrane" evidence="7">
    <location>
        <begin position="303"/>
        <end position="425"/>
    </location>
</feature>
<dbReference type="InterPro" id="IPR056739">
    <property type="entry name" value="NfeD_membrane"/>
</dbReference>
<reference evidence="9 10" key="1">
    <citation type="journal article" date="2013" name="Appl. Environ. Microbiol.">
        <title>Variation of the Virus-Related Elements within Syntenic Genomes of the Hyperthermophilic Archaeon Aeropyrum.</title>
        <authorList>
            <person name="Daifuku T."/>
            <person name="Yoshida T."/>
            <person name="Kitamura T."/>
            <person name="Kawaichi S."/>
            <person name="Inoue T."/>
            <person name="Nomura K."/>
            <person name="Yoshida Y."/>
            <person name="Kuno S."/>
            <person name="Sako Y."/>
        </authorList>
    </citation>
    <scope>NUCLEOTIDE SEQUENCE [LARGE SCALE GENOMIC DNA]</scope>
    <source>
        <strain evidence="9 10">SY1</strain>
    </source>
</reference>
<sequence length="506" mass="53973">MRVWKGMKAGGVKRFLPLLAAAVLLLALALVYSSPHAQAQETGETTTVAASEQQVPGKADFESLVEECKAYEKKYGIMPEGTPYDRVVGPKALVIRIEGTIDNAMKDYLEQSIRRAESENAVLIVELNTPGGFVDAATEMVVTISKARVPVVGYVVEKWAESAGTMILMSTHIAAMQPGTIIGSVQPIAYDPTTGSYQPVLDSKIINPIVKTLCEHGATRGRNPEALVRFVLYNDNYGAEEALEKGVIDLIAQDRGELLRLLDGKVVRLPIGETVLIDTNGSYEVLEPDLRIRVLHSLSDPMLSGILLSIGALALLFSIASGNLPGIALGGFLLVLGLVGSGFSPNTAALILIVGGSILVFIELYTPGFGIIGGTGIAMLVFGVILLPIRGEGFAVSESYTETLLYTTYALGITMGGLTAFVVYKVVKARRAPQALWKLKGAVGEAVDDIPEGGTGFVLVEGEYWKAKAVTPVARGDKIVVVDKEGPYLVVKKAEEDAEKKGTLKR</sequence>
<feature type="transmembrane region" description="Helical" evidence="5">
    <location>
        <begin position="409"/>
        <end position="427"/>
    </location>
</feature>
<name>U3THJ7_9CREN</name>
<dbReference type="Pfam" id="PF01957">
    <property type="entry name" value="NfeD"/>
    <property type="match status" value="1"/>
</dbReference>
<dbReference type="InterPro" id="IPR012340">
    <property type="entry name" value="NA-bd_OB-fold"/>
</dbReference>
<dbReference type="Gene3D" id="3.90.226.10">
    <property type="entry name" value="2-enoyl-CoA Hydratase, Chain A, domain 1"/>
    <property type="match status" value="1"/>
</dbReference>
<evidence type="ECO:0000256" key="3">
    <source>
        <dbReference type="ARBA" id="ARBA00022989"/>
    </source>
</evidence>
<keyword evidence="4 5" id="KW-0472">Membrane</keyword>
<dbReference type="EMBL" id="AP012489">
    <property type="protein sequence ID" value="BAN90814.1"/>
    <property type="molecule type" value="Genomic_DNA"/>
</dbReference>
<dbReference type="CDD" id="cd07020">
    <property type="entry name" value="Clp_protease_NfeD_1"/>
    <property type="match status" value="1"/>
</dbReference>
<keyword evidence="9" id="KW-0378">Hydrolase</keyword>
<dbReference type="InterPro" id="IPR052165">
    <property type="entry name" value="Membrane_assoc_protease"/>
</dbReference>
<evidence type="ECO:0000259" key="6">
    <source>
        <dbReference type="Pfam" id="PF01957"/>
    </source>
</evidence>
<feature type="transmembrane region" description="Helical" evidence="5">
    <location>
        <begin position="349"/>
        <end position="366"/>
    </location>
</feature>
<dbReference type="InterPro" id="IPR002810">
    <property type="entry name" value="NfeD-like_C"/>
</dbReference>
<dbReference type="InterPro" id="IPR029045">
    <property type="entry name" value="ClpP/crotonase-like_dom_sf"/>
</dbReference>
<evidence type="ECO:0000259" key="7">
    <source>
        <dbReference type="Pfam" id="PF24961"/>
    </source>
</evidence>
<dbReference type="Pfam" id="PF25145">
    <property type="entry name" value="NfeD1b_N"/>
    <property type="match status" value="1"/>
</dbReference>
<gene>
    <name evidence="9" type="ORF">ACAM_1345</name>
</gene>
<keyword evidence="9" id="KW-0645">Protease</keyword>
<dbReference type="SUPFAM" id="SSF52096">
    <property type="entry name" value="ClpP/crotonase"/>
    <property type="match status" value="1"/>
</dbReference>
<evidence type="ECO:0000313" key="10">
    <source>
        <dbReference type="Proteomes" id="UP000016887"/>
    </source>
</evidence>
<proteinExistence type="predicted"/>
<dbReference type="GO" id="GO:0008233">
    <property type="term" value="F:peptidase activity"/>
    <property type="evidence" value="ECO:0007669"/>
    <property type="project" value="UniProtKB-KW"/>
</dbReference>
<feature type="transmembrane region" description="Helical" evidence="5">
    <location>
        <begin position="301"/>
        <end position="319"/>
    </location>
</feature>
<dbReference type="PANTHER" id="PTHR33507">
    <property type="entry name" value="INNER MEMBRANE PROTEIN YBBJ"/>
    <property type="match status" value="1"/>
</dbReference>
<evidence type="ECO:0000256" key="5">
    <source>
        <dbReference type="SAM" id="Phobius"/>
    </source>
</evidence>
<dbReference type="PANTHER" id="PTHR33507:SF4">
    <property type="entry name" value="NODULATION COMPETITIVENESS PROTEIN NFED"/>
    <property type="match status" value="1"/>
</dbReference>
<organism evidence="9 10">
    <name type="scientific">Aeropyrum camini SY1 = JCM 12091</name>
    <dbReference type="NCBI Taxonomy" id="1198449"/>
    <lineage>
        <taxon>Archaea</taxon>
        <taxon>Thermoproteota</taxon>
        <taxon>Thermoprotei</taxon>
        <taxon>Desulfurococcales</taxon>
        <taxon>Desulfurococcaceae</taxon>
        <taxon>Aeropyrum</taxon>
    </lineage>
</organism>
<dbReference type="Gene3D" id="2.40.50.140">
    <property type="entry name" value="Nucleic acid-binding proteins"/>
    <property type="match status" value="1"/>
</dbReference>
<dbReference type="MEROPS" id="S49.005"/>